<dbReference type="InParanoid" id="A0A6P6XX42"/>
<evidence type="ECO:0000256" key="2">
    <source>
        <dbReference type="ARBA" id="ARBA00022980"/>
    </source>
</evidence>
<dbReference type="Pfam" id="PF00467">
    <property type="entry name" value="KOW"/>
    <property type="match status" value="1"/>
</dbReference>
<dbReference type="InterPro" id="IPR038655">
    <property type="entry name" value="Ribosomal_eL27_sf"/>
</dbReference>
<dbReference type="FunFam" id="2.30.30.770:FF:000001">
    <property type="entry name" value="60S ribosomal protein L27"/>
    <property type="match status" value="1"/>
</dbReference>
<evidence type="ECO:0000313" key="5">
    <source>
        <dbReference type="Proteomes" id="UP000515146"/>
    </source>
</evidence>
<dbReference type="Gene3D" id="2.30.30.770">
    <property type="match status" value="1"/>
</dbReference>
<keyword evidence="5" id="KW-1185">Reference proteome</keyword>
<dbReference type="InterPro" id="IPR005824">
    <property type="entry name" value="KOW"/>
</dbReference>
<dbReference type="InterPro" id="IPR008991">
    <property type="entry name" value="Translation_prot_SH3-like_sf"/>
</dbReference>
<name>A0A6P6XX42_DERPT</name>
<reference evidence="6" key="1">
    <citation type="submission" date="2025-08" db="UniProtKB">
        <authorList>
            <consortium name="RefSeq"/>
        </authorList>
    </citation>
    <scope>IDENTIFICATION</scope>
    <source>
        <strain evidence="6">Airmid</strain>
    </source>
</reference>
<dbReference type="GO" id="GO:0006412">
    <property type="term" value="P:translation"/>
    <property type="evidence" value="ECO:0007669"/>
    <property type="project" value="InterPro"/>
</dbReference>
<dbReference type="OrthoDB" id="2365484at2759"/>
<dbReference type="CDD" id="cd06090">
    <property type="entry name" value="KOW_RPL27"/>
    <property type="match status" value="1"/>
</dbReference>
<evidence type="ECO:0000256" key="3">
    <source>
        <dbReference type="ARBA" id="ARBA00023274"/>
    </source>
</evidence>
<dbReference type="InterPro" id="IPR018262">
    <property type="entry name" value="Ribosomal_eL27_CS"/>
</dbReference>
<dbReference type="CTD" id="6155"/>
<evidence type="ECO:0000256" key="4">
    <source>
        <dbReference type="RuleBase" id="RU000575"/>
    </source>
</evidence>
<dbReference type="InterPro" id="IPR041991">
    <property type="entry name" value="Ribosomal_eL27_KOW"/>
</dbReference>
<accession>A0A6P6XX42</accession>
<dbReference type="FunCoup" id="A0A6P6XX42">
    <property type="interactions" value="1115"/>
</dbReference>
<sequence length="135" mass="15726">MGKIMKPGKVVLLLAGKYAGRKAVILKNQDEGTNAKSYGHALVAGIDRYPRPVTRRMGKKKRAKRSRIKPFLKVVNYNHMMPTRYIVEMALEKVDAKEIVKDQAARRKARQEVRSKMEERYKSGKNKWFFTKLRF</sequence>
<comment type="similarity">
    <text evidence="1 4">Belongs to the eukaryotic ribosomal protein eL27 family.</text>
</comment>
<dbReference type="InterPro" id="IPR001141">
    <property type="entry name" value="Ribosomal_eL27"/>
</dbReference>
<dbReference type="OMA" id="KMLNYNH"/>
<dbReference type="Pfam" id="PF01777">
    <property type="entry name" value="Ribosomal_L27e"/>
    <property type="match status" value="1"/>
</dbReference>
<dbReference type="GO" id="GO:0003735">
    <property type="term" value="F:structural constituent of ribosome"/>
    <property type="evidence" value="ECO:0007669"/>
    <property type="project" value="InterPro"/>
</dbReference>
<dbReference type="PANTHER" id="PTHR10497">
    <property type="entry name" value="60S RIBOSOMAL PROTEIN L27"/>
    <property type="match status" value="1"/>
</dbReference>
<evidence type="ECO:0000256" key="1">
    <source>
        <dbReference type="ARBA" id="ARBA00009124"/>
    </source>
</evidence>
<dbReference type="RefSeq" id="XP_027197735.1">
    <property type="nucleotide sequence ID" value="XM_027341934.1"/>
</dbReference>
<dbReference type="Proteomes" id="UP000515146">
    <property type="component" value="Unplaced"/>
</dbReference>
<gene>
    <name evidence="6" type="primary">LOC113792063</name>
</gene>
<dbReference type="PROSITE" id="PS01107">
    <property type="entry name" value="RIBOSOMAL_L27E"/>
    <property type="match status" value="1"/>
</dbReference>
<organism evidence="5 6">
    <name type="scientific">Dermatophagoides pteronyssinus</name>
    <name type="common">European house dust mite</name>
    <dbReference type="NCBI Taxonomy" id="6956"/>
    <lineage>
        <taxon>Eukaryota</taxon>
        <taxon>Metazoa</taxon>
        <taxon>Ecdysozoa</taxon>
        <taxon>Arthropoda</taxon>
        <taxon>Chelicerata</taxon>
        <taxon>Arachnida</taxon>
        <taxon>Acari</taxon>
        <taxon>Acariformes</taxon>
        <taxon>Sarcoptiformes</taxon>
        <taxon>Astigmata</taxon>
        <taxon>Psoroptidia</taxon>
        <taxon>Analgoidea</taxon>
        <taxon>Pyroglyphidae</taxon>
        <taxon>Dermatophagoidinae</taxon>
        <taxon>Dermatophagoides</taxon>
    </lineage>
</organism>
<evidence type="ECO:0000313" key="6">
    <source>
        <dbReference type="RefSeq" id="XP_027197735.1"/>
    </source>
</evidence>
<dbReference type="AlphaFoldDB" id="A0A6P6XX42"/>
<dbReference type="GO" id="GO:0005840">
    <property type="term" value="C:ribosome"/>
    <property type="evidence" value="ECO:0007669"/>
    <property type="project" value="UniProtKB-KW"/>
</dbReference>
<keyword evidence="3 4" id="KW-0687">Ribonucleoprotein</keyword>
<keyword evidence="2 4" id="KW-0689">Ribosomal protein</keyword>
<dbReference type="KEGG" id="dpte:113792063"/>
<dbReference type="GeneID" id="113792063"/>
<protein>
    <recommendedName>
        <fullName evidence="4">60S ribosomal protein L27</fullName>
    </recommendedName>
</protein>
<proteinExistence type="inferred from homology"/>
<dbReference type="SUPFAM" id="SSF50104">
    <property type="entry name" value="Translation proteins SH3-like domain"/>
    <property type="match status" value="1"/>
</dbReference>
<dbReference type="GO" id="GO:1990904">
    <property type="term" value="C:ribonucleoprotein complex"/>
    <property type="evidence" value="ECO:0007669"/>
    <property type="project" value="UniProtKB-KW"/>
</dbReference>